<dbReference type="PRINTS" id="PR00196">
    <property type="entry name" value="ANNEXIN"/>
</dbReference>
<dbReference type="InterPro" id="IPR037104">
    <property type="entry name" value="Annexin_sf"/>
</dbReference>
<dbReference type="SUPFAM" id="SSF47874">
    <property type="entry name" value="Annexin"/>
    <property type="match status" value="1"/>
</dbReference>
<dbReference type="SMART" id="SM00335">
    <property type="entry name" value="ANX"/>
    <property type="match status" value="4"/>
</dbReference>
<dbReference type="GO" id="GO:0005886">
    <property type="term" value="C:plasma membrane"/>
    <property type="evidence" value="ECO:0007669"/>
    <property type="project" value="TreeGrafter"/>
</dbReference>
<comment type="caution">
    <text evidence="6">The sequence shown here is derived from an EMBL/GenBank/DDBJ whole genome shotgun (WGS) entry which is preliminary data.</text>
</comment>
<accession>A0A388L8Y8</accession>
<comment type="domain">
    <text evidence="4">A pair of annexin repeats may form one binding site for calcium and phospholipid.</text>
</comment>
<keyword evidence="2 4" id="KW-0677">Repeat</keyword>
<evidence type="ECO:0000256" key="5">
    <source>
        <dbReference type="SAM" id="Coils"/>
    </source>
</evidence>
<sequence length="561" mass="63156">MLLRSQTAVMDQRPGEADEAYQARMLAWSTETKKRADDAAVAAKKKAEDAEQARLLALEQQRQHDEAAARAADEERNQSCEKIFSGERALLTMAAEWRTEADNGKLEDCENKIALLLSHLTDLLATCITQQEDIHSLNGSLAKLQSRLQQLERRPVVAPDASSSNTSNRLEALEMHVGSLQDGAQFQQTAMQQLQQRCSIWGAARADPSLGQQIVELCAEDLKLLLAHPIDATFRRHDTGLKNDLVRDRLIRHHTVRDGSSGTPSGGTPKMTRELIDLLTHRSREQRLQIGNSYRSLFGRYLAQDIRHCTNSHVRDGLLSLIRPVEVRDAEWLHRAMKGLGTDEHVLREVLCSRTYDEIEKIKAMYVEMFRRELVDDIKGDVSGKFCKILTKLVSHPRSKAPVEPVRALEVARDLYQATQGRWGVNDKCFIDVFTGESLPQLSKIFGLYKTEFKESIFHALDKISGELHKTLLYIAMCAISTPEFFAVMLRKALGGSRVDKNAIIRIILTRCEIDLEDVKEVYNFKYATSTDSTPLQNAIRDATSGEFQELLLAAMGELDS</sequence>
<evidence type="ECO:0000256" key="3">
    <source>
        <dbReference type="ARBA" id="ARBA00023216"/>
    </source>
</evidence>
<dbReference type="PANTHER" id="PTHR10502">
    <property type="entry name" value="ANNEXIN"/>
    <property type="match status" value="1"/>
</dbReference>
<keyword evidence="4" id="KW-0111">Calcium/phospholipid-binding</keyword>
<evidence type="ECO:0000256" key="2">
    <source>
        <dbReference type="ARBA" id="ARBA00022737"/>
    </source>
</evidence>
<dbReference type="InterPro" id="IPR018502">
    <property type="entry name" value="Annexin_repeat"/>
</dbReference>
<dbReference type="InterPro" id="IPR018252">
    <property type="entry name" value="Annexin_repeat_CS"/>
</dbReference>
<dbReference type="EMBL" id="BFEA01000301">
    <property type="protein sequence ID" value="GBG78702.1"/>
    <property type="molecule type" value="Genomic_DNA"/>
</dbReference>
<feature type="coiled-coil region" evidence="5">
    <location>
        <begin position="33"/>
        <end position="77"/>
    </location>
</feature>
<dbReference type="GO" id="GO:0005634">
    <property type="term" value="C:nucleus"/>
    <property type="evidence" value="ECO:0007669"/>
    <property type="project" value="TreeGrafter"/>
</dbReference>
<keyword evidence="7" id="KW-1185">Reference proteome</keyword>
<comment type="similarity">
    <text evidence="1 4">Belongs to the annexin family.</text>
</comment>
<dbReference type="GO" id="GO:0001786">
    <property type="term" value="F:phosphatidylserine binding"/>
    <property type="evidence" value="ECO:0007669"/>
    <property type="project" value="TreeGrafter"/>
</dbReference>
<keyword evidence="3 4" id="KW-0041">Annexin</keyword>
<gene>
    <name evidence="6" type="ORF">CBR_g27927</name>
</gene>
<evidence type="ECO:0000313" key="7">
    <source>
        <dbReference type="Proteomes" id="UP000265515"/>
    </source>
</evidence>
<dbReference type="STRING" id="69332.A0A388L8Y8"/>
<name>A0A388L8Y8_CHABU</name>
<dbReference type="Gramene" id="GBG78702">
    <property type="protein sequence ID" value="GBG78702"/>
    <property type="gene ID" value="CBR_g27927"/>
</dbReference>
<dbReference type="Pfam" id="PF00191">
    <property type="entry name" value="Annexin"/>
    <property type="match status" value="4"/>
</dbReference>
<evidence type="ECO:0000256" key="4">
    <source>
        <dbReference type="RuleBase" id="RU003540"/>
    </source>
</evidence>
<reference evidence="6 7" key="1">
    <citation type="journal article" date="2018" name="Cell">
        <title>The Chara Genome: Secondary Complexity and Implications for Plant Terrestrialization.</title>
        <authorList>
            <person name="Nishiyama T."/>
            <person name="Sakayama H."/>
            <person name="Vries J.D."/>
            <person name="Buschmann H."/>
            <person name="Saint-Marcoux D."/>
            <person name="Ullrich K.K."/>
            <person name="Haas F.B."/>
            <person name="Vanderstraeten L."/>
            <person name="Becker D."/>
            <person name="Lang D."/>
            <person name="Vosolsobe S."/>
            <person name="Rombauts S."/>
            <person name="Wilhelmsson P.K.I."/>
            <person name="Janitza P."/>
            <person name="Kern R."/>
            <person name="Heyl A."/>
            <person name="Rumpler F."/>
            <person name="Villalobos L.I.A.C."/>
            <person name="Clay J.M."/>
            <person name="Skokan R."/>
            <person name="Toyoda A."/>
            <person name="Suzuki Y."/>
            <person name="Kagoshima H."/>
            <person name="Schijlen E."/>
            <person name="Tajeshwar N."/>
            <person name="Catarino B."/>
            <person name="Hetherington A.J."/>
            <person name="Saltykova A."/>
            <person name="Bonnot C."/>
            <person name="Breuninger H."/>
            <person name="Symeonidi A."/>
            <person name="Radhakrishnan G.V."/>
            <person name="Van Nieuwerburgh F."/>
            <person name="Deforce D."/>
            <person name="Chang C."/>
            <person name="Karol K.G."/>
            <person name="Hedrich R."/>
            <person name="Ulvskov P."/>
            <person name="Glockner G."/>
            <person name="Delwiche C.F."/>
            <person name="Petrasek J."/>
            <person name="Van de Peer Y."/>
            <person name="Friml J."/>
            <person name="Beilby M."/>
            <person name="Dolan L."/>
            <person name="Kohara Y."/>
            <person name="Sugano S."/>
            <person name="Fujiyama A."/>
            <person name="Delaux P.-M."/>
            <person name="Quint M."/>
            <person name="TheiBen G."/>
            <person name="Hagemann M."/>
            <person name="Harholt J."/>
            <person name="Dunand C."/>
            <person name="Zachgo S."/>
            <person name="Langdale J."/>
            <person name="Maumus F."/>
            <person name="Straeten D.V.D."/>
            <person name="Gould S.B."/>
            <person name="Rensing S.A."/>
        </authorList>
    </citation>
    <scope>NUCLEOTIDE SEQUENCE [LARGE SCALE GENOMIC DNA]</scope>
    <source>
        <strain evidence="6 7">S276</strain>
    </source>
</reference>
<dbReference type="PROSITE" id="PS51897">
    <property type="entry name" value="ANNEXIN_2"/>
    <property type="match status" value="2"/>
</dbReference>
<dbReference type="FunFam" id="1.10.220.10:FF:000003">
    <property type="entry name" value="Annexin"/>
    <property type="match status" value="1"/>
</dbReference>
<dbReference type="PROSITE" id="PS00223">
    <property type="entry name" value="ANNEXIN_1"/>
    <property type="match status" value="1"/>
</dbReference>
<protein>
    <recommendedName>
        <fullName evidence="4">Annexin</fullName>
    </recommendedName>
</protein>
<dbReference type="GO" id="GO:0005544">
    <property type="term" value="F:calcium-dependent phospholipid binding"/>
    <property type="evidence" value="ECO:0007669"/>
    <property type="project" value="UniProtKB-KW"/>
</dbReference>
<dbReference type="GO" id="GO:0012506">
    <property type="term" value="C:vesicle membrane"/>
    <property type="evidence" value="ECO:0007669"/>
    <property type="project" value="TreeGrafter"/>
</dbReference>
<keyword evidence="4" id="KW-0106">Calcium</keyword>
<dbReference type="GO" id="GO:0005509">
    <property type="term" value="F:calcium ion binding"/>
    <property type="evidence" value="ECO:0007669"/>
    <property type="project" value="InterPro"/>
</dbReference>
<dbReference type="OrthoDB" id="37886at2759"/>
<keyword evidence="5" id="KW-0175">Coiled coil</keyword>
<dbReference type="Proteomes" id="UP000265515">
    <property type="component" value="Unassembled WGS sequence"/>
</dbReference>
<organism evidence="6 7">
    <name type="scientific">Chara braunii</name>
    <name type="common">Braun's stonewort</name>
    <dbReference type="NCBI Taxonomy" id="69332"/>
    <lineage>
        <taxon>Eukaryota</taxon>
        <taxon>Viridiplantae</taxon>
        <taxon>Streptophyta</taxon>
        <taxon>Charophyceae</taxon>
        <taxon>Charales</taxon>
        <taxon>Characeae</taxon>
        <taxon>Chara</taxon>
    </lineage>
</organism>
<evidence type="ECO:0000313" key="6">
    <source>
        <dbReference type="EMBL" id="GBG78702.1"/>
    </source>
</evidence>
<proteinExistence type="inferred from homology"/>
<dbReference type="Gene3D" id="1.10.220.10">
    <property type="entry name" value="Annexin"/>
    <property type="match status" value="4"/>
</dbReference>
<evidence type="ECO:0000256" key="1">
    <source>
        <dbReference type="ARBA" id="ARBA00007831"/>
    </source>
</evidence>
<dbReference type="GO" id="GO:0005737">
    <property type="term" value="C:cytoplasm"/>
    <property type="evidence" value="ECO:0007669"/>
    <property type="project" value="TreeGrafter"/>
</dbReference>
<dbReference type="AlphaFoldDB" id="A0A388L8Y8"/>
<dbReference type="InterPro" id="IPR001464">
    <property type="entry name" value="Annexin"/>
</dbReference>
<dbReference type="PANTHER" id="PTHR10502:SF102">
    <property type="entry name" value="ANNEXIN B11"/>
    <property type="match status" value="1"/>
</dbReference>